<dbReference type="RefSeq" id="WP_189409847.1">
    <property type="nucleotide sequence ID" value="NZ_BMYJ01000001.1"/>
</dbReference>
<gene>
    <name evidence="1" type="ORF">GCM10007315_03950</name>
</gene>
<organism evidence="1 2">
    <name type="scientific">Neogemmobacter tilapiae</name>
    <dbReference type="NCBI Taxonomy" id="875041"/>
    <lineage>
        <taxon>Bacteria</taxon>
        <taxon>Pseudomonadati</taxon>
        <taxon>Pseudomonadota</taxon>
        <taxon>Alphaproteobacteria</taxon>
        <taxon>Rhodobacterales</taxon>
        <taxon>Paracoccaceae</taxon>
        <taxon>Neogemmobacter</taxon>
    </lineage>
</organism>
<dbReference type="PANTHER" id="PTHR38767">
    <property type="entry name" value="DNA POLYMERASE III SUBUNIT CHI"/>
    <property type="match status" value="1"/>
</dbReference>
<dbReference type="EMBL" id="BMYJ01000001">
    <property type="protein sequence ID" value="GHC45669.1"/>
    <property type="molecule type" value="Genomic_DNA"/>
</dbReference>
<name>A0A918WGY5_9RHOB</name>
<dbReference type="Gene3D" id="3.40.50.10110">
    <property type="entry name" value="DNA polymerase III subunit chi"/>
    <property type="match status" value="1"/>
</dbReference>
<dbReference type="GO" id="GO:0006260">
    <property type="term" value="P:DNA replication"/>
    <property type="evidence" value="ECO:0007669"/>
    <property type="project" value="InterPro"/>
</dbReference>
<dbReference type="Proteomes" id="UP000638981">
    <property type="component" value="Unassembled WGS sequence"/>
</dbReference>
<dbReference type="PANTHER" id="PTHR38767:SF1">
    <property type="entry name" value="DNA POLYMERASE III SUBUNIT CHI"/>
    <property type="match status" value="1"/>
</dbReference>
<dbReference type="InterPro" id="IPR007459">
    <property type="entry name" value="DNA_pol3_chi"/>
</dbReference>
<sequence>MGLVLFYQLTASTPDALARTLLPRALAQGWRVMLRGTDKAALDRLDGRLWIEPEESFLPHGMEGGLHDADQPVLLGLGPALNAAKAVLLLDGAEPLEGEVENMERVWVAFDGANPDRLQAAREQWKRIVAQGHKAQYWSEESGRWAMKAER</sequence>
<reference evidence="1" key="1">
    <citation type="journal article" date="2014" name="Int. J. Syst. Evol. Microbiol.">
        <title>Complete genome sequence of Corynebacterium casei LMG S-19264T (=DSM 44701T), isolated from a smear-ripened cheese.</title>
        <authorList>
            <consortium name="US DOE Joint Genome Institute (JGI-PGF)"/>
            <person name="Walter F."/>
            <person name="Albersmeier A."/>
            <person name="Kalinowski J."/>
            <person name="Ruckert C."/>
        </authorList>
    </citation>
    <scope>NUCLEOTIDE SEQUENCE</scope>
    <source>
        <strain evidence="1">KCTC 23310</strain>
    </source>
</reference>
<dbReference type="GO" id="GO:0003887">
    <property type="term" value="F:DNA-directed DNA polymerase activity"/>
    <property type="evidence" value="ECO:0007669"/>
    <property type="project" value="InterPro"/>
</dbReference>
<protein>
    <submittedName>
        <fullName evidence="1">DNA polymerase III subunit chi</fullName>
    </submittedName>
</protein>
<dbReference type="InterPro" id="IPR036768">
    <property type="entry name" value="PolIII_chi_sf"/>
</dbReference>
<dbReference type="SUPFAM" id="SSF102400">
    <property type="entry name" value="DNA polymerase III chi subunit"/>
    <property type="match status" value="1"/>
</dbReference>
<dbReference type="Pfam" id="PF04364">
    <property type="entry name" value="DNA_pol3_chi"/>
    <property type="match status" value="1"/>
</dbReference>
<dbReference type="AlphaFoldDB" id="A0A918WGY5"/>
<dbReference type="NCBIfam" id="NF004347">
    <property type="entry name" value="PRK05728.1-4"/>
    <property type="match status" value="1"/>
</dbReference>
<accession>A0A918WGY5</accession>
<dbReference type="GO" id="GO:0003677">
    <property type="term" value="F:DNA binding"/>
    <property type="evidence" value="ECO:0007669"/>
    <property type="project" value="InterPro"/>
</dbReference>
<reference evidence="1" key="2">
    <citation type="submission" date="2020-09" db="EMBL/GenBank/DDBJ databases">
        <authorList>
            <person name="Sun Q."/>
            <person name="Kim S."/>
        </authorList>
    </citation>
    <scope>NUCLEOTIDE SEQUENCE</scope>
    <source>
        <strain evidence="1">KCTC 23310</strain>
    </source>
</reference>
<keyword evidence="2" id="KW-1185">Reference proteome</keyword>
<evidence type="ECO:0000313" key="2">
    <source>
        <dbReference type="Proteomes" id="UP000638981"/>
    </source>
</evidence>
<evidence type="ECO:0000313" key="1">
    <source>
        <dbReference type="EMBL" id="GHC45669.1"/>
    </source>
</evidence>
<dbReference type="GO" id="GO:0032298">
    <property type="term" value="P:positive regulation of DNA-templated DNA replication initiation"/>
    <property type="evidence" value="ECO:0007669"/>
    <property type="project" value="TreeGrafter"/>
</dbReference>
<proteinExistence type="predicted"/>
<comment type="caution">
    <text evidence="1">The sequence shown here is derived from an EMBL/GenBank/DDBJ whole genome shotgun (WGS) entry which is preliminary data.</text>
</comment>